<dbReference type="PANTHER" id="PTHR46268:SF6">
    <property type="entry name" value="UNIVERSAL STRESS PROTEIN UP12"/>
    <property type="match status" value="1"/>
</dbReference>
<evidence type="ECO:0000259" key="2">
    <source>
        <dbReference type="Pfam" id="PF00582"/>
    </source>
</evidence>
<protein>
    <submittedName>
        <fullName evidence="3">Nucleotide-binding universal stress UspA family protein</fullName>
    </submittedName>
</protein>
<name>A0A3R7KJB3_9EURY</name>
<dbReference type="RefSeq" id="WP_120246470.1">
    <property type="nucleotide sequence ID" value="NZ_RAPO01000004.1"/>
</dbReference>
<comment type="similarity">
    <text evidence="1">Belongs to the universal stress protein A family.</text>
</comment>
<feature type="domain" description="UspA" evidence="2">
    <location>
        <begin position="1"/>
        <end position="138"/>
    </location>
</feature>
<dbReference type="OrthoDB" id="281037at2157"/>
<proteinExistence type="inferred from homology"/>
<dbReference type="PRINTS" id="PR01438">
    <property type="entry name" value="UNVRSLSTRESS"/>
</dbReference>
<evidence type="ECO:0000313" key="4">
    <source>
        <dbReference type="Proteomes" id="UP000283805"/>
    </source>
</evidence>
<dbReference type="CDD" id="cd00293">
    <property type="entry name" value="USP-like"/>
    <property type="match status" value="1"/>
</dbReference>
<dbReference type="Pfam" id="PF00582">
    <property type="entry name" value="Usp"/>
    <property type="match status" value="1"/>
</dbReference>
<evidence type="ECO:0000256" key="1">
    <source>
        <dbReference type="ARBA" id="ARBA00008791"/>
    </source>
</evidence>
<dbReference type="InterPro" id="IPR014729">
    <property type="entry name" value="Rossmann-like_a/b/a_fold"/>
</dbReference>
<accession>A0A3R7KJB3</accession>
<organism evidence="3 4">
    <name type="scientific">Halopiger aswanensis</name>
    <dbReference type="NCBI Taxonomy" id="148449"/>
    <lineage>
        <taxon>Archaea</taxon>
        <taxon>Methanobacteriati</taxon>
        <taxon>Methanobacteriota</taxon>
        <taxon>Stenosarchaea group</taxon>
        <taxon>Halobacteria</taxon>
        <taxon>Halobacteriales</taxon>
        <taxon>Natrialbaceae</taxon>
        <taxon>Halopiger</taxon>
    </lineage>
</organism>
<sequence length="142" mass="15343">MYRVLIPVGDNTDRALNAAEAVAGFPNADEEVEAVILNVFEEFDVTGEAGQIKSEDIWDETNYPEAVDAVEEYLESHVSAVSKRREHGDVTEKILAAADEIDADNIVMGGRQRSPTGKVLFGSTTQSVMLSANCPVTVSLRG</sequence>
<evidence type="ECO:0000313" key="3">
    <source>
        <dbReference type="EMBL" id="RKD89333.1"/>
    </source>
</evidence>
<dbReference type="PANTHER" id="PTHR46268">
    <property type="entry name" value="STRESS RESPONSE PROTEIN NHAX"/>
    <property type="match status" value="1"/>
</dbReference>
<dbReference type="InterPro" id="IPR006015">
    <property type="entry name" value="Universal_stress_UspA"/>
</dbReference>
<dbReference type="SUPFAM" id="SSF52402">
    <property type="entry name" value="Adenine nucleotide alpha hydrolases-like"/>
    <property type="match status" value="1"/>
</dbReference>
<comment type="caution">
    <text evidence="3">The sequence shown here is derived from an EMBL/GenBank/DDBJ whole genome shotgun (WGS) entry which is preliminary data.</text>
</comment>
<reference evidence="3 4" key="1">
    <citation type="submission" date="2018-09" db="EMBL/GenBank/DDBJ databases">
        <title>Genomic Encyclopedia of Archaeal and Bacterial Type Strains, Phase II (KMG-II): from individual species to whole genera.</title>
        <authorList>
            <person name="Goeker M."/>
        </authorList>
    </citation>
    <scope>NUCLEOTIDE SEQUENCE [LARGE SCALE GENOMIC DNA]</scope>
    <source>
        <strain evidence="3 4">DSM 13151</strain>
    </source>
</reference>
<dbReference type="Proteomes" id="UP000283805">
    <property type="component" value="Unassembled WGS sequence"/>
</dbReference>
<gene>
    <name evidence="3" type="ORF">ATJ93_4167</name>
</gene>
<keyword evidence="4" id="KW-1185">Reference proteome</keyword>
<dbReference type="InterPro" id="IPR006016">
    <property type="entry name" value="UspA"/>
</dbReference>
<dbReference type="Gene3D" id="3.40.50.620">
    <property type="entry name" value="HUPs"/>
    <property type="match status" value="1"/>
</dbReference>
<dbReference type="EMBL" id="RAPO01000004">
    <property type="protein sequence ID" value="RKD89333.1"/>
    <property type="molecule type" value="Genomic_DNA"/>
</dbReference>
<dbReference type="AlphaFoldDB" id="A0A3R7KJB3"/>